<dbReference type="AlphaFoldDB" id="A0A4Q2UIR5"/>
<dbReference type="EMBL" id="SBLB01000004">
    <property type="protein sequence ID" value="RYC69074.1"/>
    <property type="molecule type" value="Genomic_DNA"/>
</dbReference>
<dbReference type="InterPro" id="IPR039425">
    <property type="entry name" value="RNA_pol_sigma-70-like"/>
</dbReference>
<feature type="domain" description="RNA polymerase sigma-70 region 2" evidence="4">
    <location>
        <begin position="28"/>
        <end position="91"/>
    </location>
</feature>
<evidence type="ECO:0000256" key="3">
    <source>
        <dbReference type="ARBA" id="ARBA00023163"/>
    </source>
</evidence>
<evidence type="ECO:0000259" key="4">
    <source>
        <dbReference type="Pfam" id="PF04542"/>
    </source>
</evidence>
<keyword evidence="1" id="KW-0805">Transcription regulation</keyword>
<dbReference type="Pfam" id="PF04542">
    <property type="entry name" value="Sigma70_r2"/>
    <property type="match status" value="1"/>
</dbReference>
<comment type="caution">
    <text evidence="5">The sequence shown here is derived from an EMBL/GenBank/DDBJ whole genome shotgun (WGS) entry which is preliminary data.</text>
</comment>
<keyword evidence="2" id="KW-0731">Sigma factor</keyword>
<dbReference type="InterPro" id="IPR007627">
    <property type="entry name" value="RNA_pol_sigma70_r2"/>
</dbReference>
<evidence type="ECO:0000256" key="2">
    <source>
        <dbReference type="ARBA" id="ARBA00023082"/>
    </source>
</evidence>
<accession>A0A4Q2UIR5</accession>
<dbReference type="Proteomes" id="UP000290407">
    <property type="component" value="Unassembled WGS sequence"/>
</dbReference>
<reference evidence="5 6" key="1">
    <citation type="submission" date="2019-01" db="EMBL/GenBank/DDBJ databases">
        <title>Spirosoma flava sp. nov., a propanil-degrading bacterium isolated from herbicide-contaminated soil.</title>
        <authorList>
            <person name="Zhang L."/>
            <person name="Jiang J.-D."/>
        </authorList>
    </citation>
    <scope>NUCLEOTIDE SEQUENCE [LARGE SCALE GENOMIC DNA]</scope>
    <source>
        <strain evidence="5 6">TY50</strain>
    </source>
</reference>
<keyword evidence="6" id="KW-1185">Reference proteome</keyword>
<gene>
    <name evidence="5" type="ORF">EQG79_16895</name>
</gene>
<dbReference type="InterPro" id="IPR013325">
    <property type="entry name" value="RNA_pol_sigma_r2"/>
</dbReference>
<sequence length="174" mass="19050">MLSPVLRSKEFALVSELKTGKTEAFTRLYDQYAPVLLGVINQIVCDDQKAAGLLIETFTDIRSAIETYRPEKQPFFVWLLTRARQTANNAVAAPKNTSQATIRLSASGSVVVTQPAHSFDKSVAVAQSPEEKQKQFLNSVLFGNCTPEEAAGSVGLPVASARQQLREALLKLRQ</sequence>
<dbReference type="GO" id="GO:0016987">
    <property type="term" value="F:sigma factor activity"/>
    <property type="evidence" value="ECO:0007669"/>
    <property type="project" value="UniProtKB-KW"/>
</dbReference>
<organism evidence="5 6">
    <name type="scientific">Spirosoma sordidisoli</name>
    <dbReference type="NCBI Taxonomy" id="2502893"/>
    <lineage>
        <taxon>Bacteria</taxon>
        <taxon>Pseudomonadati</taxon>
        <taxon>Bacteroidota</taxon>
        <taxon>Cytophagia</taxon>
        <taxon>Cytophagales</taxon>
        <taxon>Cytophagaceae</taxon>
        <taxon>Spirosoma</taxon>
    </lineage>
</organism>
<keyword evidence="3" id="KW-0804">Transcription</keyword>
<dbReference type="Gene3D" id="1.10.1740.10">
    <property type="match status" value="1"/>
</dbReference>
<evidence type="ECO:0000313" key="5">
    <source>
        <dbReference type="EMBL" id="RYC69074.1"/>
    </source>
</evidence>
<evidence type="ECO:0000256" key="1">
    <source>
        <dbReference type="ARBA" id="ARBA00023015"/>
    </source>
</evidence>
<dbReference type="PANTHER" id="PTHR43133:SF62">
    <property type="entry name" value="RNA POLYMERASE SIGMA FACTOR SIGZ"/>
    <property type="match status" value="1"/>
</dbReference>
<dbReference type="PANTHER" id="PTHR43133">
    <property type="entry name" value="RNA POLYMERASE ECF-TYPE SIGMA FACTO"/>
    <property type="match status" value="1"/>
</dbReference>
<dbReference type="GO" id="GO:0006352">
    <property type="term" value="P:DNA-templated transcription initiation"/>
    <property type="evidence" value="ECO:0007669"/>
    <property type="project" value="InterPro"/>
</dbReference>
<dbReference type="SUPFAM" id="SSF88946">
    <property type="entry name" value="Sigma2 domain of RNA polymerase sigma factors"/>
    <property type="match status" value="1"/>
</dbReference>
<name>A0A4Q2UIR5_9BACT</name>
<protein>
    <submittedName>
        <fullName evidence="5">Sigma-70 family RNA polymerase sigma factor</fullName>
    </submittedName>
</protein>
<proteinExistence type="predicted"/>
<evidence type="ECO:0000313" key="6">
    <source>
        <dbReference type="Proteomes" id="UP000290407"/>
    </source>
</evidence>
<dbReference type="RefSeq" id="WP_077922547.1">
    <property type="nucleotide sequence ID" value="NZ_SBLB01000004.1"/>
</dbReference>